<organism evidence="1 2">
    <name type="scientific">Coniella lustricola</name>
    <dbReference type="NCBI Taxonomy" id="2025994"/>
    <lineage>
        <taxon>Eukaryota</taxon>
        <taxon>Fungi</taxon>
        <taxon>Dikarya</taxon>
        <taxon>Ascomycota</taxon>
        <taxon>Pezizomycotina</taxon>
        <taxon>Sordariomycetes</taxon>
        <taxon>Sordariomycetidae</taxon>
        <taxon>Diaporthales</taxon>
        <taxon>Schizoparmaceae</taxon>
        <taxon>Coniella</taxon>
    </lineage>
</organism>
<dbReference type="EMBL" id="KZ678373">
    <property type="protein sequence ID" value="PSS03736.1"/>
    <property type="molecule type" value="Genomic_DNA"/>
</dbReference>
<dbReference type="Proteomes" id="UP000241462">
    <property type="component" value="Unassembled WGS sequence"/>
</dbReference>
<protein>
    <submittedName>
        <fullName evidence="1">Uncharacterized protein</fullName>
    </submittedName>
</protein>
<sequence>MLATHATLPQNVTSAEAWRPTPHRSQYASRSRLSKAGCTFCHYIPRPLRTCISELRPWALHGQFGQVCRYHVLMMLLMPRPRRRPTVRETPTYSASSSAASRNSVWLAKCLTKWLQRQRRGRTRTKELFSRDQQEALRRAQSGSIVEHCKRHLLFGAMDVFIMAGQSCAGSGLYVMSSCKMVRLRSYIRERRMFMLEFRLCCGIGLYDNRLLVNDKSQ</sequence>
<name>A0A2T3AMZ2_9PEZI</name>
<dbReference type="InParanoid" id="A0A2T3AMZ2"/>
<reference evidence="1 2" key="1">
    <citation type="journal article" date="2018" name="Mycol. Prog.">
        <title>Coniella lustricola, a new species from submerged detritus.</title>
        <authorList>
            <person name="Raudabaugh D.B."/>
            <person name="Iturriaga T."/>
            <person name="Carver A."/>
            <person name="Mondo S."/>
            <person name="Pangilinan J."/>
            <person name="Lipzen A."/>
            <person name="He G."/>
            <person name="Amirebrahimi M."/>
            <person name="Grigoriev I.V."/>
            <person name="Miller A.N."/>
        </authorList>
    </citation>
    <scope>NUCLEOTIDE SEQUENCE [LARGE SCALE GENOMIC DNA]</scope>
    <source>
        <strain evidence="1 2">B22-T-1</strain>
    </source>
</reference>
<proteinExistence type="predicted"/>
<keyword evidence="2" id="KW-1185">Reference proteome</keyword>
<accession>A0A2T3AMZ2</accession>
<gene>
    <name evidence="1" type="ORF">BD289DRAFT_96227</name>
</gene>
<dbReference type="AlphaFoldDB" id="A0A2T3AMZ2"/>
<evidence type="ECO:0000313" key="2">
    <source>
        <dbReference type="Proteomes" id="UP000241462"/>
    </source>
</evidence>
<evidence type="ECO:0000313" key="1">
    <source>
        <dbReference type="EMBL" id="PSS03736.1"/>
    </source>
</evidence>